<gene>
    <name evidence="1" type="ORF">CB5_LOCUS10981</name>
</gene>
<dbReference type="InterPro" id="IPR011989">
    <property type="entry name" value="ARM-like"/>
</dbReference>
<reference evidence="1" key="1">
    <citation type="submission" date="2020-07" db="EMBL/GenBank/DDBJ databases">
        <authorList>
            <person name="Lin J."/>
        </authorList>
    </citation>
    <scope>NUCLEOTIDE SEQUENCE</scope>
</reference>
<accession>A0A6V7PA93</accession>
<dbReference type="EMBL" id="LR862146">
    <property type="protein sequence ID" value="CAD1827770.1"/>
    <property type="molecule type" value="Genomic_DNA"/>
</dbReference>
<dbReference type="PANTHER" id="PTHR35834">
    <property type="entry name" value="ARMADILLO-TYPE FOLD PROTEIN-RELATED"/>
    <property type="match status" value="1"/>
</dbReference>
<organism evidence="1">
    <name type="scientific">Ananas comosus var. bracteatus</name>
    <name type="common">red pineapple</name>
    <dbReference type="NCBI Taxonomy" id="296719"/>
    <lineage>
        <taxon>Eukaryota</taxon>
        <taxon>Viridiplantae</taxon>
        <taxon>Streptophyta</taxon>
        <taxon>Embryophyta</taxon>
        <taxon>Tracheophyta</taxon>
        <taxon>Spermatophyta</taxon>
        <taxon>Magnoliopsida</taxon>
        <taxon>Liliopsida</taxon>
        <taxon>Poales</taxon>
        <taxon>Bromeliaceae</taxon>
        <taxon>Bromelioideae</taxon>
        <taxon>Ananas</taxon>
    </lineage>
</organism>
<dbReference type="AlphaFoldDB" id="A0A6V7PA93"/>
<protein>
    <submittedName>
        <fullName evidence="1">Uncharacterized protein</fullName>
    </submittedName>
</protein>
<dbReference type="InterPro" id="IPR016024">
    <property type="entry name" value="ARM-type_fold"/>
</dbReference>
<dbReference type="PANTHER" id="PTHR35834:SF2">
    <property type="entry name" value="ATAXIN-10 DOMAIN-CONTAINING PROTEIN"/>
    <property type="match status" value="1"/>
</dbReference>
<evidence type="ECO:0000313" key="1">
    <source>
        <dbReference type="EMBL" id="CAD1827770.1"/>
    </source>
</evidence>
<dbReference type="Gene3D" id="1.25.10.10">
    <property type="entry name" value="Leucine-rich Repeat Variant"/>
    <property type="match status" value="1"/>
</dbReference>
<name>A0A6V7PA93_ANACO</name>
<sequence>MCGYDDMGPLGLSGLLVEQYNLIAPLPPPPDPLLSPLSLLLSRLRSLSDSADSGDSAGSIVRSLLRLRSGRDEAVARVAASVAAEIRAWIDRETVDRLVAALRSGSEEREPLLRALEARAARGFDARLQDALLRAGAFAAVEAALADPRAAPPRVRDRCAAAALALVRFNRDVFVGPVLMGPAVGALVSAASPAALRALSGLVAAIRSPLIDELHARGALPRLVALLAAPDLEVRSLALELALVLGHYGRKEAVDAMIAEGLIKRLVCLQRSDHGGALIEMDGPDPSASARTPFASTVARFAVEVEVGEGMREREKRSTKQEIVRRVKEAVISPAEEVTVLAEVLWGSTPW</sequence>
<dbReference type="SUPFAM" id="SSF48371">
    <property type="entry name" value="ARM repeat"/>
    <property type="match status" value="1"/>
</dbReference>
<proteinExistence type="predicted"/>